<comment type="caution">
    <text evidence="1">The sequence shown here is derived from an EMBL/GenBank/DDBJ whole genome shotgun (WGS) entry which is preliminary data.</text>
</comment>
<evidence type="ECO:0000313" key="1">
    <source>
        <dbReference type="EMBL" id="KKU88446.1"/>
    </source>
</evidence>
<dbReference type="AlphaFoldDB" id="A0A0G1U2Z8"/>
<reference evidence="1 2" key="1">
    <citation type="journal article" date="2015" name="Nature">
        <title>rRNA introns, odd ribosomes, and small enigmatic genomes across a large radiation of phyla.</title>
        <authorList>
            <person name="Brown C.T."/>
            <person name="Hug L.A."/>
            <person name="Thomas B.C."/>
            <person name="Sharon I."/>
            <person name="Castelle C.J."/>
            <person name="Singh A."/>
            <person name="Wilkins M.J."/>
            <person name="Williams K.H."/>
            <person name="Banfield J.F."/>
        </authorList>
    </citation>
    <scope>NUCLEOTIDE SEQUENCE [LARGE SCALE GENOMIC DNA]</scope>
</reference>
<proteinExistence type="predicted"/>
<dbReference type="EMBL" id="LCOY01000007">
    <property type="protein sequence ID" value="KKU88446.1"/>
    <property type="molecule type" value="Genomic_DNA"/>
</dbReference>
<accession>A0A0G1U2Z8</accession>
<sequence>MDSQSEQPPRPQNEHIVFLNARVGGAYDSNPSWITSTVRDENFLASVDALEQLKERWDKPVVKASWDDIKGHVKAVLPNAQITNPQAEILTVRYQIDHDTVELQYDEDGREIFYSPFSHCTVYYDYDDDGYLSKVRQSQYGGFGHEDEIEYAQIEGVKKPIRMIRRLFTRKGGGNNPADNMGSPITVDLQNLDALRAEPQPPQLPPIEEIKEMSHGIREVVSSESHSGIKCADWKDVIDLLKKYGRGDYKGGQATFEHDRIAYDQAYGEKGEVEFAEKQEYESDEFVDENFNAGENPDHATGWEYNRWYDYDGKGGFFKSGVRIRKTGDGYVLNLTATYVGDKVEEQLAQAANKPRGMKQASVRATFNADDYFLVDFQEILENLYRGGLNIEGQAEQLAADYASDIMTSEGSWSSRPEVVLEEAEDFEVFIRAEIPDGDRFFRTKDAKKDLWQSSSGSVFGPKEIDEKDGTNTRLPSVVIGVRVRDDYPTFDSRLQAKLREKLRQIQKALKVG</sequence>
<gene>
    <name evidence="1" type="ORF">UY16_C0007G0027</name>
</gene>
<name>A0A0G1U2Z8_9BACT</name>
<evidence type="ECO:0000313" key="2">
    <source>
        <dbReference type="Proteomes" id="UP000034739"/>
    </source>
</evidence>
<organism evidence="1 2">
    <name type="scientific">Candidatus Gottesmanbacteria bacterium GW2011_GWA2_47_9</name>
    <dbReference type="NCBI Taxonomy" id="1618445"/>
    <lineage>
        <taxon>Bacteria</taxon>
        <taxon>Candidatus Gottesmaniibacteriota</taxon>
    </lineage>
</organism>
<dbReference type="Proteomes" id="UP000034739">
    <property type="component" value="Unassembled WGS sequence"/>
</dbReference>
<protein>
    <submittedName>
        <fullName evidence="1">Uncharacterized protein</fullName>
    </submittedName>
</protein>